<sequence length="85" mass="9562">MSEEDTPLPEDEQKQLALRIILEAWEDALSQGVSAEMVASSAIFAALTDMIEHYGEEPVAEMVAEWPDRIRNSEFTLSQDEQFSS</sequence>
<accession>E0XS67</accession>
<organism evidence="1">
    <name type="scientific">uncultured alpha proteobacterium HF0070_14E07</name>
    <dbReference type="NCBI Taxonomy" id="710804"/>
    <lineage>
        <taxon>Bacteria</taxon>
        <taxon>Pseudomonadati</taxon>
        <taxon>Pseudomonadota</taxon>
        <taxon>Alphaproteobacteria</taxon>
        <taxon>environmental samples</taxon>
    </lineage>
</organism>
<protein>
    <submittedName>
        <fullName evidence="1">Uncharacterized protein</fullName>
    </submittedName>
</protein>
<name>E0XS67_9PROT</name>
<dbReference type="EMBL" id="GU474858">
    <property type="protein sequence ID" value="ADI17258.1"/>
    <property type="molecule type" value="Genomic_DNA"/>
</dbReference>
<reference evidence="1" key="1">
    <citation type="journal article" date="2011" name="Environ. Microbiol.">
        <title>Time-series analyses of Monterey Bay coastal microbial picoplankton using a 'genome proxy' microarray.</title>
        <authorList>
            <person name="Rich V.I."/>
            <person name="Pham V.D."/>
            <person name="Eppley J."/>
            <person name="Shi Y."/>
            <person name="DeLong E.F."/>
        </authorList>
    </citation>
    <scope>NUCLEOTIDE SEQUENCE</scope>
</reference>
<proteinExistence type="predicted"/>
<evidence type="ECO:0000313" key="1">
    <source>
        <dbReference type="EMBL" id="ADI17258.1"/>
    </source>
</evidence>
<dbReference type="AlphaFoldDB" id="E0XS67"/>